<protein>
    <submittedName>
        <fullName evidence="2">Uncharacterized protein</fullName>
    </submittedName>
</protein>
<accession>A0A090PZS8</accession>
<keyword evidence="3" id="KW-1185">Reference proteome</keyword>
<dbReference type="EMBL" id="BBML01000001">
    <property type="protein sequence ID" value="GAK95392.1"/>
    <property type="molecule type" value="Genomic_DNA"/>
</dbReference>
<gene>
    <name evidence="2" type="ORF">JCM19294_2174</name>
</gene>
<organism evidence="2 3">
    <name type="scientific">Nonlabens tegetincola</name>
    <dbReference type="NCBI Taxonomy" id="323273"/>
    <lineage>
        <taxon>Bacteria</taxon>
        <taxon>Pseudomonadati</taxon>
        <taxon>Bacteroidota</taxon>
        <taxon>Flavobacteriia</taxon>
        <taxon>Flavobacteriales</taxon>
        <taxon>Flavobacteriaceae</taxon>
        <taxon>Nonlabens</taxon>
    </lineage>
</organism>
<evidence type="ECO:0000313" key="2">
    <source>
        <dbReference type="EMBL" id="GAK95392.1"/>
    </source>
</evidence>
<name>A0A090PZS8_9FLAO</name>
<keyword evidence="1" id="KW-0812">Transmembrane</keyword>
<reference evidence="2" key="1">
    <citation type="journal article" date="2014" name="Genome Announc.">
        <title>Draft Genome Sequences of Marine Flavobacterium Nonlabens Strains NR17, NR24, NR27, NR32, NR33, and Ara13.</title>
        <authorList>
            <person name="Nakanishi M."/>
            <person name="Meirelles P."/>
            <person name="Suzuki R."/>
            <person name="Takatani N."/>
            <person name="Mino S."/>
            <person name="Suda W."/>
            <person name="Oshima K."/>
            <person name="Hattori M."/>
            <person name="Ohkuma M."/>
            <person name="Hosokawa M."/>
            <person name="Miyashita K."/>
            <person name="Thompson F.L."/>
            <person name="Niwa A."/>
            <person name="Sawabe T."/>
            <person name="Sawabe T."/>
        </authorList>
    </citation>
    <scope>NUCLEOTIDE SEQUENCE [LARGE SCALE GENOMIC DNA]</scope>
    <source>
        <strain evidence="2">JCM 19294</strain>
    </source>
</reference>
<proteinExistence type="predicted"/>
<keyword evidence="1" id="KW-0472">Membrane</keyword>
<dbReference type="AlphaFoldDB" id="A0A090PZS8"/>
<keyword evidence="1" id="KW-1133">Transmembrane helix</keyword>
<sequence length="47" mass="5736">MALLSRKRNKNSIIPYIYPIFDHYEVVFIVILYSFFQCFFLAITRDE</sequence>
<feature type="transmembrane region" description="Helical" evidence="1">
    <location>
        <begin position="21"/>
        <end position="43"/>
    </location>
</feature>
<evidence type="ECO:0000256" key="1">
    <source>
        <dbReference type="SAM" id="Phobius"/>
    </source>
</evidence>
<comment type="caution">
    <text evidence="2">The sequence shown here is derived from an EMBL/GenBank/DDBJ whole genome shotgun (WGS) entry which is preliminary data.</text>
</comment>
<evidence type="ECO:0000313" key="3">
    <source>
        <dbReference type="Proteomes" id="UP000029221"/>
    </source>
</evidence>
<dbReference type="Proteomes" id="UP000029221">
    <property type="component" value="Unassembled WGS sequence"/>
</dbReference>